<sequence>MQTRAPVRVGSVWLKPTKKGLKLQAKTVADFRNLQNLLVTQKFAFHTYSLKEEREIRVVLRGVPKEIPVNEVKEDLLSQSLTVQSVRRIQNRFREPLVLIFVSGTAETNDKATKAAFFKIRIVCSLSGVKAEQPRKRRKN</sequence>
<proteinExistence type="predicted"/>
<keyword evidence="3" id="KW-1185">Reference proteome</keyword>
<evidence type="ECO:0000259" key="1">
    <source>
        <dbReference type="Pfam" id="PF07530"/>
    </source>
</evidence>
<reference evidence="2 3" key="1">
    <citation type="journal article" date="2019" name="Commun. Biol.">
        <title>The bagworm genome reveals a unique fibroin gene that provides high tensile strength.</title>
        <authorList>
            <person name="Kono N."/>
            <person name="Nakamura H."/>
            <person name="Ohtoshi R."/>
            <person name="Tomita M."/>
            <person name="Numata K."/>
            <person name="Arakawa K."/>
        </authorList>
    </citation>
    <scope>NUCLEOTIDE SEQUENCE [LARGE SCALE GENOMIC DNA]</scope>
</reference>
<feature type="domain" description="Pre-C2HC" evidence="1">
    <location>
        <begin position="71"/>
        <end position="138"/>
    </location>
</feature>
<dbReference type="Pfam" id="PF07530">
    <property type="entry name" value="PRE_C2HC"/>
    <property type="match status" value="1"/>
</dbReference>
<name>A0A4C1VBJ8_EUMVA</name>
<gene>
    <name evidence="2" type="ORF">EVAR_4310_1</name>
</gene>
<dbReference type="OrthoDB" id="8123886at2759"/>
<protein>
    <recommendedName>
        <fullName evidence="1">Pre-C2HC domain-containing protein</fullName>
    </recommendedName>
</protein>
<organism evidence="2 3">
    <name type="scientific">Eumeta variegata</name>
    <name type="common">Bagworm moth</name>
    <name type="synonym">Eumeta japonica</name>
    <dbReference type="NCBI Taxonomy" id="151549"/>
    <lineage>
        <taxon>Eukaryota</taxon>
        <taxon>Metazoa</taxon>
        <taxon>Ecdysozoa</taxon>
        <taxon>Arthropoda</taxon>
        <taxon>Hexapoda</taxon>
        <taxon>Insecta</taxon>
        <taxon>Pterygota</taxon>
        <taxon>Neoptera</taxon>
        <taxon>Endopterygota</taxon>
        <taxon>Lepidoptera</taxon>
        <taxon>Glossata</taxon>
        <taxon>Ditrysia</taxon>
        <taxon>Tineoidea</taxon>
        <taxon>Psychidae</taxon>
        <taxon>Oiketicinae</taxon>
        <taxon>Eumeta</taxon>
    </lineage>
</organism>
<dbReference type="InterPro" id="IPR006579">
    <property type="entry name" value="Pre_C2HC_dom"/>
</dbReference>
<dbReference type="AlphaFoldDB" id="A0A4C1VBJ8"/>
<comment type="caution">
    <text evidence="2">The sequence shown here is derived from an EMBL/GenBank/DDBJ whole genome shotgun (WGS) entry which is preliminary data.</text>
</comment>
<evidence type="ECO:0000313" key="3">
    <source>
        <dbReference type="Proteomes" id="UP000299102"/>
    </source>
</evidence>
<dbReference type="EMBL" id="BGZK01000315">
    <property type="protein sequence ID" value="GBP36166.1"/>
    <property type="molecule type" value="Genomic_DNA"/>
</dbReference>
<accession>A0A4C1VBJ8</accession>
<evidence type="ECO:0000313" key="2">
    <source>
        <dbReference type="EMBL" id="GBP36166.1"/>
    </source>
</evidence>
<dbReference type="Proteomes" id="UP000299102">
    <property type="component" value="Unassembled WGS sequence"/>
</dbReference>